<accession>A0ACB7F2M1</accession>
<keyword evidence="2" id="KW-1185">Reference proteome</keyword>
<gene>
    <name evidence="1" type="ORF">GBF38_010365</name>
</gene>
<organism evidence="1 2">
    <name type="scientific">Nibea albiflora</name>
    <name type="common">Yellow drum</name>
    <name type="synonym">Corvina albiflora</name>
    <dbReference type="NCBI Taxonomy" id="240163"/>
    <lineage>
        <taxon>Eukaryota</taxon>
        <taxon>Metazoa</taxon>
        <taxon>Chordata</taxon>
        <taxon>Craniata</taxon>
        <taxon>Vertebrata</taxon>
        <taxon>Euteleostomi</taxon>
        <taxon>Actinopterygii</taxon>
        <taxon>Neopterygii</taxon>
        <taxon>Teleostei</taxon>
        <taxon>Neoteleostei</taxon>
        <taxon>Acanthomorphata</taxon>
        <taxon>Eupercaria</taxon>
        <taxon>Sciaenidae</taxon>
        <taxon>Nibea</taxon>
    </lineage>
</organism>
<feature type="non-terminal residue" evidence="1">
    <location>
        <position position="1"/>
    </location>
</feature>
<reference evidence="1" key="1">
    <citation type="submission" date="2020-04" db="EMBL/GenBank/DDBJ databases">
        <title>A chromosome-scale assembly and high-density genetic map of the yellow drum (Nibea albiflora) genome.</title>
        <authorList>
            <person name="Xu D."/>
            <person name="Zhang W."/>
            <person name="Chen R."/>
            <person name="Tan P."/>
            <person name="Wang L."/>
            <person name="Song H."/>
            <person name="Tian L."/>
            <person name="Zhu Q."/>
            <person name="Wang B."/>
        </authorList>
    </citation>
    <scope>NUCLEOTIDE SEQUENCE</scope>
    <source>
        <strain evidence="1">ZJHYS-2018</strain>
    </source>
</reference>
<evidence type="ECO:0000313" key="2">
    <source>
        <dbReference type="Proteomes" id="UP000805704"/>
    </source>
</evidence>
<protein>
    <submittedName>
        <fullName evidence="1">Uncharacterized protein</fullName>
    </submittedName>
</protein>
<sequence>GGVTTFCALTGRCVIVSGWHQKTDSPLLRLLRLAFPPVSNIFKLFLNMTAADALD</sequence>
<name>A0ACB7F2M1_NIBAL</name>
<dbReference type="Proteomes" id="UP000805704">
    <property type="component" value="Chromosome 18"/>
</dbReference>
<dbReference type="EMBL" id="CM024806">
    <property type="protein sequence ID" value="KAG8008752.1"/>
    <property type="molecule type" value="Genomic_DNA"/>
</dbReference>
<comment type="caution">
    <text evidence="1">The sequence shown here is derived from an EMBL/GenBank/DDBJ whole genome shotgun (WGS) entry which is preliminary data.</text>
</comment>
<evidence type="ECO:0000313" key="1">
    <source>
        <dbReference type="EMBL" id="KAG8008752.1"/>
    </source>
</evidence>
<proteinExistence type="predicted"/>